<protein>
    <submittedName>
        <fullName evidence="1">Uncharacterized protein</fullName>
    </submittedName>
</protein>
<organism evidence="1">
    <name type="scientific">Medicago truncatula</name>
    <name type="common">Barrel medic</name>
    <name type="synonym">Medicago tribuloides</name>
    <dbReference type="NCBI Taxonomy" id="3880"/>
    <lineage>
        <taxon>Eukaryota</taxon>
        <taxon>Viridiplantae</taxon>
        <taxon>Streptophyta</taxon>
        <taxon>Embryophyta</taxon>
        <taxon>Tracheophyta</taxon>
        <taxon>Spermatophyta</taxon>
        <taxon>Magnoliopsida</taxon>
        <taxon>eudicotyledons</taxon>
        <taxon>Gunneridae</taxon>
        <taxon>Pentapetalae</taxon>
        <taxon>rosids</taxon>
        <taxon>fabids</taxon>
        <taxon>Fabales</taxon>
        <taxon>Fabaceae</taxon>
        <taxon>Papilionoideae</taxon>
        <taxon>50 kb inversion clade</taxon>
        <taxon>NPAAA clade</taxon>
        <taxon>Hologalegina</taxon>
        <taxon>IRL clade</taxon>
        <taxon>Trifolieae</taxon>
        <taxon>Medicago</taxon>
    </lineage>
</organism>
<evidence type="ECO:0000313" key="1">
    <source>
        <dbReference type="EMBL" id="AFK43656.1"/>
    </source>
</evidence>
<dbReference type="AlphaFoldDB" id="I3STR4"/>
<sequence length="99" mass="11567">MRKWKSSRKCRTLNGSLAWIVTFLRPKPQPKLKLSPSRSLCLSPCLLIGTAASWTFGLPKTWLIPSVTCFITKKLIIIIAKMDHLMVFYYYRFYAYVYV</sequence>
<accession>I3STR4</accession>
<proteinExistence type="evidence at transcript level"/>
<name>I3STR4_MEDTR</name>
<reference evidence="1" key="1">
    <citation type="submission" date="2012-05" db="EMBL/GenBank/DDBJ databases">
        <authorList>
            <person name="Krishnakumar V."/>
            <person name="Cheung F."/>
            <person name="Xiao Y."/>
            <person name="Chan A."/>
            <person name="Moskal W.A."/>
            <person name="Town C.D."/>
        </authorList>
    </citation>
    <scope>NUCLEOTIDE SEQUENCE</scope>
</reference>
<dbReference type="EMBL" id="BT143862">
    <property type="protein sequence ID" value="AFK43656.1"/>
    <property type="molecule type" value="mRNA"/>
</dbReference>